<name>A0ABQ9GBR4_9NEOP</name>
<keyword evidence="2" id="KW-1185">Reference proteome</keyword>
<dbReference type="Proteomes" id="UP001159363">
    <property type="component" value="Chromosome 12"/>
</dbReference>
<dbReference type="EMBL" id="JARBHB010000013">
    <property type="protein sequence ID" value="KAJ8869860.1"/>
    <property type="molecule type" value="Genomic_DNA"/>
</dbReference>
<sequence length="439" mass="49510">MEPVVSLKRASSVDYSLCIFCQSHKNKVLTSTASDHGLSIVKAVACARSKLRDSKNIQAIVRLENVLNSGAPATLVWHKLCYAHFTDKSKIERLQVIQAQYSKGKQDAVAFMLKLGTALHCRKGILLASHLDYNVAIRLAGVIYLIAAEAKCHLNCLRRFTRSTSKTKQVSSDTGIALIWLCKEIHQAAYKGHVILLGDAWERYKELAGESSTRLQQSFFSRSTTFKEMLQSQLGNLFTFFQPLDRSPSEHKIMLIPTKYQPLVVLQMKDDTTEDTVEVLRLPKYEHEDNIILSLIHAALKIRGDLIATPDHQCYSVRSINYNSDVNEEEHIRRKVLCETQDIFYGVSGGKKCTPKCAGLASTLHQATRSKDLVPLFNRAGHCLRYEQVLELETLLAESTFNTSNQTNNWCDEQIYPLHIHSMGKILFMQPNWLLGNGA</sequence>
<gene>
    <name evidence="1" type="ORF">PR048_028869</name>
</gene>
<protein>
    <submittedName>
        <fullName evidence="1">Uncharacterized protein</fullName>
    </submittedName>
</protein>
<organism evidence="1 2">
    <name type="scientific">Dryococelus australis</name>
    <dbReference type="NCBI Taxonomy" id="614101"/>
    <lineage>
        <taxon>Eukaryota</taxon>
        <taxon>Metazoa</taxon>
        <taxon>Ecdysozoa</taxon>
        <taxon>Arthropoda</taxon>
        <taxon>Hexapoda</taxon>
        <taxon>Insecta</taxon>
        <taxon>Pterygota</taxon>
        <taxon>Neoptera</taxon>
        <taxon>Polyneoptera</taxon>
        <taxon>Phasmatodea</taxon>
        <taxon>Verophasmatodea</taxon>
        <taxon>Anareolatae</taxon>
        <taxon>Phasmatidae</taxon>
        <taxon>Eurycanthinae</taxon>
        <taxon>Dryococelus</taxon>
    </lineage>
</organism>
<reference evidence="1 2" key="1">
    <citation type="submission" date="2023-02" db="EMBL/GenBank/DDBJ databases">
        <title>LHISI_Scaffold_Assembly.</title>
        <authorList>
            <person name="Stuart O.P."/>
            <person name="Cleave R."/>
            <person name="Magrath M.J.L."/>
            <person name="Mikheyev A.S."/>
        </authorList>
    </citation>
    <scope>NUCLEOTIDE SEQUENCE [LARGE SCALE GENOMIC DNA]</scope>
    <source>
        <strain evidence="1">Daus_M_001</strain>
        <tissue evidence="1">Leg muscle</tissue>
    </source>
</reference>
<comment type="caution">
    <text evidence="1">The sequence shown here is derived from an EMBL/GenBank/DDBJ whole genome shotgun (WGS) entry which is preliminary data.</text>
</comment>
<accession>A0ABQ9GBR4</accession>
<evidence type="ECO:0000313" key="1">
    <source>
        <dbReference type="EMBL" id="KAJ8869860.1"/>
    </source>
</evidence>
<evidence type="ECO:0000313" key="2">
    <source>
        <dbReference type="Proteomes" id="UP001159363"/>
    </source>
</evidence>
<proteinExistence type="predicted"/>